<feature type="region of interest" description="Disordered" evidence="2">
    <location>
        <begin position="1443"/>
        <end position="1463"/>
    </location>
</feature>
<feature type="compositionally biased region" description="Polar residues" evidence="2">
    <location>
        <begin position="1032"/>
        <end position="1044"/>
    </location>
</feature>
<feature type="compositionally biased region" description="Polar residues" evidence="2">
    <location>
        <begin position="928"/>
        <end position="960"/>
    </location>
</feature>
<dbReference type="InterPro" id="IPR029058">
    <property type="entry name" value="AB_hydrolase_fold"/>
</dbReference>
<evidence type="ECO:0000313" key="5">
    <source>
        <dbReference type="Proteomes" id="UP001161017"/>
    </source>
</evidence>
<dbReference type="PANTHER" id="PTHR48187:SF2">
    <property type="entry name" value="LD21810P"/>
    <property type="match status" value="1"/>
</dbReference>
<feature type="compositionally biased region" description="Basic and acidic residues" evidence="2">
    <location>
        <begin position="1100"/>
        <end position="1112"/>
    </location>
</feature>
<feature type="compositionally biased region" description="Polar residues" evidence="2">
    <location>
        <begin position="988"/>
        <end position="1003"/>
    </location>
</feature>
<dbReference type="GO" id="GO:0043531">
    <property type="term" value="F:ADP binding"/>
    <property type="evidence" value="ECO:0007669"/>
    <property type="project" value="InterPro"/>
</dbReference>
<sequence length="1502" mass="166768">MMAASSSGAPEVGEISRHGLTQVYSPIGGGKVDIVFVHGLNGNPEKTWTSEKTKTFWPAHLLPPILEEEKARILVYGYDADVTSFTDGVSKDKIHNHAENLVAALSANRRMRKANERPIIFVAHSLGGLVVKRALIYSEGIRGNHTQHLRSIFVSTYGILFLGTPHRGSDIAKWGSMLESICRGVMPSGIVDSNPNLVNALKRENETLQTIDRDFIQMMSRFYVYFFHEGKPTHLGKMKADFVVDEESASPNLQDVERSVIQQDHSHMCKFENDAAAGFDLVAEALQRYAGDAPDKVEGYWKQEKEEREVNKKAQIQSIAPGSVIGTPNTGSTSTNNNTPETSQILPPRPSPQTESKDTATSTDAQDTKTPEPYFIVPPGFRDNTFFVGMDAEYQELGRRLFDKRRQAGTACVLLWGQPGGGKSHLAREYVTKNRKKFSGGVFWITSKTKEEMYHAYWNIWQKVVCKDAPEMCESSIGRNIGKEFVPIVKNWFQSRSEWIIVFDGVNLEKDADATELNKFVPDSKDSSLIYISRANNLETKQRLLRPHPIKVGPLKEEDGVKLLFKSMHKKKVSDADRTKAAELVRRVGGLPLAIDAISKRLAEFREPLAKFKLDYSNTPSLEHTYNRIFDDLLNKQLNEAWNLISILCWFGQNIPVEMVHLGQRILKAEHVEVRSAEMGGQADINNTLAILMRYALIERNEPESDKDSMSSSRDSLIEPEPIDMLKVHSVVQSFCCDSLNSRGLLPKWLGHAVSLFSFSYQQADLKINKRPEPGRVSDYRYYLIHGQRLWDHTETYGKTQNLEGLQRKLGVTLDLINREIQSREPNSSQESLREGIFQISIFDRTSSSSGSSIPSAPGPTTPPSPHPTPPPLEGQNMFGLPVGKEIDSPASLRTASPGIRPKIADLSPGISPLGYEDVGYDSDREGQPTSQAMRPNLSSDTARPSSRSRAPTTNSQQEWQVVPSRQKSRRQQPRGRRDLGSFRRAPTRSQPIQTVNRDTVTGSMGMVTQEGTQQRRRSSPASDALKEVQARSPTHSTRNSIGNLFQRIPFTSRRPPTPTQEKTWASVAAGAQQPQPQPPMPTPPGSGRTQAVATLTPTARDRSRESIRREGQSNIPSPLATEFIPHRAPNTAVMEENQRFAHGGDFTLYSSDDQDEEPPTTARRIPTSFQGYPPIDQPAYPVPFNDSPPSNQYQQQAPYPGPNSAPLPIESNVTITPKRPRSQDYTSPPIATHHPSLPNNYYLPPTVPQYPRQTQHYSLLPSHRTSPTGPVFPTGYTSQPMSRDHSHQSHASIAETEPPPHLSPPSPLPYAYPPQSGSYTDPTTYLTRFSTSPARGRERGPDGRPLRKSPKTEYTTYYQPPPPLPPPVPPYADDGAASMSRSSSGPGIALQTSQGDGLGIVGFGEADGLERRGEVQFGGMPGVDLRQAGRRRREHELWLEEEGRRKTQPPYPDTNMIPSASDPVMLRRMVGGGGGGGCRGRERFGGSFLSCFEVKTLGKGV</sequence>
<dbReference type="InterPro" id="IPR007751">
    <property type="entry name" value="DUF676_lipase-like"/>
</dbReference>
<feature type="compositionally biased region" description="Polar residues" evidence="2">
    <location>
        <begin position="1252"/>
        <end position="1269"/>
    </location>
</feature>
<protein>
    <recommendedName>
        <fullName evidence="3">DUF676 domain-containing protein</fullName>
    </recommendedName>
</protein>
<dbReference type="Gene3D" id="3.40.50.1820">
    <property type="entry name" value="alpha/beta hydrolase"/>
    <property type="match status" value="1"/>
</dbReference>
<dbReference type="SUPFAM" id="SSF53474">
    <property type="entry name" value="alpha/beta-Hydrolases"/>
    <property type="match status" value="1"/>
</dbReference>
<feature type="compositionally biased region" description="Polar residues" evidence="2">
    <location>
        <begin position="1088"/>
        <end position="1098"/>
    </location>
</feature>
<dbReference type="Pfam" id="PF05057">
    <property type="entry name" value="DUF676"/>
    <property type="match status" value="1"/>
</dbReference>
<feature type="compositionally biased region" description="Low complexity" evidence="2">
    <location>
        <begin position="326"/>
        <end position="340"/>
    </location>
</feature>
<organism evidence="4 5">
    <name type="scientific">Ramalina farinacea</name>
    <dbReference type="NCBI Taxonomy" id="258253"/>
    <lineage>
        <taxon>Eukaryota</taxon>
        <taxon>Fungi</taxon>
        <taxon>Dikarya</taxon>
        <taxon>Ascomycota</taxon>
        <taxon>Pezizomycotina</taxon>
        <taxon>Lecanoromycetes</taxon>
        <taxon>OSLEUM clade</taxon>
        <taxon>Lecanoromycetidae</taxon>
        <taxon>Lecanorales</taxon>
        <taxon>Lecanorineae</taxon>
        <taxon>Ramalinaceae</taxon>
        <taxon>Ramalina</taxon>
    </lineage>
</organism>
<evidence type="ECO:0000256" key="2">
    <source>
        <dbReference type="SAM" id="MobiDB-lite"/>
    </source>
</evidence>
<evidence type="ECO:0000313" key="4">
    <source>
        <dbReference type="EMBL" id="MDI1484923.1"/>
    </source>
</evidence>
<feature type="compositionally biased region" description="Basic and acidic residues" evidence="2">
    <location>
        <begin position="1336"/>
        <end position="1346"/>
    </location>
</feature>
<evidence type="ECO:0000256" key="1">
    <source>
        <dbReference type="ARBA" id="ARBA00007920"/>
    </source>
</evidence>
<comment type="similarity">
    <text evidence="1">Belongs to the putative lipase ROG1 family.</text>
</comment>
<dbReference type="EMBL" id="JAPUFD010000001">
    <property type="protein sequence ID" value="MDI1484923.1"/>
    <property type="molecule type" value="Genomic_DNA"/>
</dbReference>
<keyword evidence="5" id="KW-1185">Reference proteome</keyword>
<feature type="region of interest" description="Disordered" evidence="2">
    <location>
        <begin position="308"/>
        <end position="375"/>
    </location>
</feature>
<dbReference type="InterPro" id="IPR027417">
    <property type="entry name" value="P-loop_NTPase"/>
</dbReference>
<reference evidence="4" key="1">
    <citation type="journal article" date="2023" name="Genome Biol. Evol.">
        <title>First Whole Genome Sequence and Flow Cytometry Genome Size Data for the Lichen-Forming Fungus Ramalina farinacea (Ascomycota).</title>
        <authorList>
            <person name="Llewellyn T."/>
            <person name="Mian S."/>
            <person name="Hill R."/>
            <person name="Leitch I.J."/>
            <person name="Gaya E."/>
        </authorList>
    </citation>
    <scope>NUCLEOTIDE SEQUENCE</scope>
    <source>
        <strain evidence="4">LIQ254RAFAR</strain>
    </source>
</reference>
<dbReference type="PANTHER" id="PTHR48187">
    <property type="entry name" value="LD21810P"/>
    <property type="match status" value="1"/>
</dbReference>
<comment type="caution">
    <text evidence="4">The sequence shown here is derived from an EMBL/GenBank/DDBJ whole genome shotgun (WGS) entry which is preliminary data.</text>
</comment>
<feature type="domain" description="DUF676" evidence="3">
    <location>
        <begin position="34"/>
        <end position="169"/>
    </location>
</feature>
<feature type="region of interest" description="Disordered" evidence="2">
    <location>
        <begin position="1145"/>
        <end position="1398"/>
    </location>
</feature>
<dbReference type="Gene3D" id="3.40.50.300">
    <property type="entry name" value="P-loop containing nucleotide triphosphate hydrolases"/>
    <property type="match status" value="1"/>
</dbReference>
<accession>A0AA43TQS2</accession>
<feature type="compositionally biased region" description="Polar residues" evidence="2">
    <location>
        <begin position="1188"/>
        <end position="1198"/>
    </location>
</feature>
<name>A0AA43TQS2_9LECA</name>
<feature type="region of interest" description="Disordered" evidence="2">
    <location>
        <begin position="846"/>
        <end position="1123"/>
    </location>
</feature>
<feature type="compositionally biased region" description="Polar residues" evidence="2">
    <location>
        <begin position="1316"/>
        <end position="1334"/>
    </location>
</feature>
<feature type="compositionally biased region" description="Pro residues" evidence="2">
    <location>
        <begin position="1360"/>
        <end position="1371"/>
    </location>
</feature>
<feature type="compositionally biased region" description="Pro residues" evidence="2">
    <location>
        <begin position="1298"/>
        <end position="1313"/>
    </location>
</feature>
<feature type="compositionally biased region" description="Pro residues" evidence="2">
    <location>
        <begin position="1076"/>
        <end position="1085"/>
    </location>
</feature>
<evidence type="ECO:0000259" key="3">
    <source>
        <dbReference type="Pfam" id="PF05057"/>
    </source>
</evidence>
<dbReference type="Proteomes" id="UP001161017">
    <property type="component" value="Unassembled WGS sequence"/>
</dbReference>
<feature type="compositionally biased region" description="Polar residues" evidence="2">
    <location>
        <begin position="1380"/>
        <end position="1396"/>
    </location>
</feature>
<gene>
    <name evidence="4" type="ORF">OHK93_000057</name>
</gene>
<feature type="compositionally biased region" description="Low complexity" evidence="2">
    <location>
        <begin position="846"/>
        <end position="856"/>
    </location>
</feature>
<feature type="compositionally biased region" description="Pro residues" evidence="2">
    <location>
        <begin position="857"/>
        <end position="873"/>
    </location>
</feature>
<proteinExistence type="inferred from homology"/>
<dbReference type="SUPFAM" id="SSF52540">
    <property type="entry name" value="P-loop containing nucleoside triphosphate hydrolases"/>
    <property type="match status" value="1"/>
</dbReference>